<evidence type="ECO:0000256" key="1">
    <source>
        <dbReference type="SAM" id="Phobius"/>
    </source>
</evidence>
<evidence type="ECO:0000313" key="3">
    <source>
        <dbReference type="Proteomes" id="UP000325081"/>
    </source>
</evidence>
<protein>
    <submittedName>
        <fullName evidence="2">RING-H2 group F2A</fullName>
    </submittedName>
</protein>
<reference evidence="3" key="1">
    <citation type="journal article" date="2019" name="Curr. Biol.">
        <title>Genome Sequence of Striga asiatica Provides Insight into the Evolution of Plant Parasitism.</title>
        <authorList>
            <person name="Yoshida S."/>
            <person name="Kim S."/>
            <person name="Wafula E.K."/>
            <person name="Tanskanen J."/>
            <person name="Kim Y.M."/>
            <person name="Honaas L."/>
            <person name="Yang Z."/>
            <person name="Spallek T."/>
            <person name="Conn C.E."/>
            <person name="Ichihashi Y."/>
            <person name="Cheong K."/>
            <person name="Cui S."/>
            <person name="Der J.P."/>
            <person name="Gundlach H."/>
            <person name="Jiao Y."/>
            <person name="Hori C."/>
            <person name="Ishida J.K."/>
            <person name="Kasahara H."/>
            <person name="Kiba T."/>
            <person name="Kim M.S."/>
            <person name="Koo N."/>
            <person name="Laohavisit A."/>
            <person name="Lee Y.H."/>
            <person name="Lumba S."/>
            <person name="McCourt P."/>
            <person name="Mortimer J.C."/>
            <person name="Mutuku J.M."/>
            <person name="Nomura T."/>
            <person name="Sasaki-Sekimoto Y."/>
            <person name="Seto Y."/>
            <person name="Wang Y."/>
            <person name="Wakatake T."/>
            <person name="Sakakibara H."/>
            <person name="Demura T."/>
            <person name="Yamaguchi S."/>
            <person name="Yoneyama K."/>
            <person name="Manabe R.I."/>
            <person name="Nelson D.C."/>
            <person name="Schulman A.H."/>
            <person name="Timko M.P."/>
            <person name="dePamphilis C.W."/>
            <person name="Choi D."/>
            <person name="Shirasu K."/>
        </authorList>
    </citation>
    <scope>NUCLEOTIDE SEQUENCE [LARGE SCALE GENOMIC DNA]</scope>
    <source>
        <strain evidence="3">cv. UVA1</strain>
    </source>
</reference>
<comment type="caution">
    <text evidence="2">The sequence shown here is derived from an EMBL/GenBank/DDBJ whole genome shotgun (WGS) entry which is preliminary data.</text>
</comment>
<sequence length="100" mass="11004">MLGFGGTTTKEGRITHIWSEAGAFSGSEEEASLRADRWILELAAQQEESVICCCREGKCLAQRLNRKSLCDVSVNAIVDNIYSLVVSLTLVILFLLKNLV</sequence>
<dbReference type="EMBL" id="BKCP01008737">
    <property type="protein sequence ID" value="GER49680.1"/>
    <property type="molecule type" value="Genomic_DNA"/>
</dbReference>
<feature type="transmembrane region" description="Helical" evidence="1">
    <location>
        <begin position="72"/>
        <end position="96"/>
    </location>
</feature>
<accession>A0A5A7QWQ7</accession>
<dbReference type="Proteomes" id="UP000325081">
    <property type="component" value="Unassembled WGS sequence"/>
</dbReference>
<keyword evidence="1" id="KW-0472">Membrane</keyword>
<keyword evidence="1" id="KW-0812">Transmembrane</keyword>
<name>A0A5A7QWQ7_STRAF</name>
<keyword evidence="1" id="KW-1133">Transmembrane helix</keyword>
<gene>
    <name evidence="2" type="ORF">STAS_26931</name>
</gene>
<proteinExistence type="predicted"/>
<keyword evidence="3" id="KW-1185">Reference proteome</keyword>
<organism evidence="2 3">
    <name type="scientific">Striga asiatica</name>
    <name type="common">Asiatic witchweed</name>
    <name type="synonym">Buchnera asiatica</name>
    <dbReference type="NCBI Taxonomy" id="4170"/>
    <lineage>
        <taxon>Eukaryota</taxon>
        <taxon>Viridiplantae</taxon>
        <taxon>Streptophyta</taxon>
        <taxon>Embryophyta</taxon>
        <taxon>Tracheophyta</taxon>
        <taxon>Spermatophyta</taxon>
        <taxon>Magnoliopsida</taxon>
        <taxon>eudicotyledons</taxon>
        <taxon>Gunneridae</taxon>
        <taxon>Pentapetalae</taxon>
        <taxon>asterids</taxon>
        <taxon>lamiids</taxon>
        <taxon>Lamiales</taxon>
        <taxon>Orobanchaceae</taxon>
        <taxon>Buchnereae</taxon>
        <taxon>Striga</taxon>
    </lineage>
</organism>
<dbReference type="AlphaFoldDB" id="A0A5A7QWQ7"/>
<evidence type="ECO:0000313" key="2">
    <source>
        <dbReference type="EMBL" id="GER49680.1"/>
    </source>
</evidence>